<name>A0ABM9D4Q4_9BACT</name>
<proteinExistence type="predicted"/>
<dbReference type="Proteomes" id="UP001295463">
    <property type="component" value="Chromosome"/>
</dbReference>
<evidence type="ECO:0000313" key="2">
    <source>
        <dbReference type="EMBL" id="CAH2030123.1"/>
    </source>
</evidence>
<evidence type="ECO:0000256" key="1">
    <source>
        <dbReference type="SAM" id="SignalP"/>
    </source>
</evidence>
<evidence type="ECO:0000313" key="3">
    <source>
        <dbReference type="Proteomes" id="UP001295463"/>
    </source>
</evidence>
<sequence length="99" mass="10911">MRIVILALASLLIMDAAPANAATTRHVYQSGVVASIGNNQITIGDEAYQLRPEVTVVLIVREANGAFYQRKGRLSDVSTGKKVHLKTRGRMVYEIEVER</sequence>
<feature type="signal peptide" evidence="1">
    <location>
        <begin position="1"/>
        <end position="21"/>
    </location>
</feature>
<reference evidence="2 3" key="1">
    <citation type="submission" date="2022-03" db="EMBL/GenBank/DDBJ databases">
        <authorList>
            <person name="Koch H."/>
        </authorList>
    </citation>
    <scope>NUCLEOTIDE SEQUENCE [LARGE SCALE GENOMIC DNA]</scope>
    <source>
        <strain evidence="2 3">G1</strain>
    </source>
</reference>
<gene>
    <name evidence="2" type="ORF">GEAMG1_0301</name>
</gene>
<dbReference type="EMBL" id="OW150024">
    <property type="protein sequence ID" value="CAH2030123.1"/>
    <property type="molecule type" value="Genomic_DNA"/>
</dbReference>
<keyword evidence="1" id="KW-0732">Signal</keyword>
<accession>A0ABM9D4Q4</accession>
<protein>
    <submittedName>
        <fullName evidence="2">Uncharacterized protein</fullName>
    </submittedName>
</protein>
<keyword evidence="3" id="KW-1185">Reference proteome</keyword>
<dbReference type="RefSeq" id="WP_305731085.1">
    <property type="nucleotide sequence ID" value="NZ_OW150024.1"/>
</dbReference>
<organism evidence="2 3">
    <name type="scientific">Trichlorobacter ammonificans</name>
    <dbReference type="NCBI Taxonomy" id="2916410"/>
    <lineage>
        <taxon>Bacteria</taxon>
        <taxon>Pseudomonadati</taxon>
        <taxon>Thermodesulfobacteriota</taxon>
        <taxon>Desulfuromonadia</taxon>
        <taxon>Geobacterales</taxon>
        <taxon>Geobacteraceae</taxon>
        <taxon>Trichlorobacter</taxon>
    </lineage>
</organism>
<feature type="chain" id="PRO_5045434777" evidence="1">
    <location>
        <begin position="22"/>
        <end position="99"/>
    </location>
</feature>